<dbReference type="SUPFAM" id="SSF53649">
    <property type="entry name" value="Alkaline phosphatase-like"/>
    <property type="match status" value="1"/>
</dbReference>
<name>A0ABR6FJG1_9BURK</name>
<reference evidence="1 2" key="1">
    <citation type="submission" date="2020-08" db="EMBL/GenBank/DDBJ databases">
        <title>Genomic Encyclopedia of Type Strains, Phase IV (KMG-V): Genome sequencing to study the core and pangenomes of soil and plant-associated prokaryotes.</title>
        <authorList>
            <person name="Whitman W."/>
        </authorList>
    </citation>
    <scope>NUCLEOTIDE SEQUENCE [LARGE SCALE GENOMIC DNA]</scope>
    <source>
        <strain evidence="1 2">SRMrh-85</strain>
    </source>
</reference>
<evidence type="ECO:0000313" key="2">
    <source>
        <dbReference type="Proteomes" id="UP000533533"/>
    </source>
</evidence>
<keyword evidence="1" id="KW-0378">Hydrolase</keyword>
<organism evidence="1 2">
    <name type="scientific">Paraburkholderia silvatlantica</name>
    <dbReference type="NCBI Taxonomy" id="321895"/>
    <lineage>
        <taxon>Bacteria</taxon>
        <taxon>Pseudomonadati</taxon>
        <taxon>Pseudomonadota</taxon>
        <taxon>Betaproteobacteria</taxon>
        <taxon>Burkholderiales</taxon>
        <taxon>Burkholderiaceae</taxon>
        <taxon>Paraburkholderia</taxon>
    </lineage>
</organism>
<comment type="caution">
    <text evidence="1">The sequence shown here is derived from an EMBL/GenBank/DDBJ whole genome shotgun (WGS) entry which is preliminary data.</text>
</comment>
<dbReference type="Gene3D" id="3.40.720.10">
    <property type="entry name" value="Alkaline Phosphatase, subunit A"/>
    <property type="match status" value="1"/>
</dbReference>
<dbReference type="EMBL" id="JACHVZ010000005">
    <property type="protein sequence ID" value="MBB2927521.1"/>
    <property type="molecule type" value="Genomic_DNA"/>
</dbReference>
<accession>A0ABR6FJG1</accession>
<gene>
    <name evidence="1" type="ORF">FHX59_001941</name>
</gene>
<proteinExistence type="predicted"/>
<dbReference type="Proteomes" id="UP000533533">
    <property type="component" value="Unassembled WGS sequence"/>
</dbReference>
<protein>
    <submittedName>
        <fullName evidence="1">Arylsulfatase</fullName>
        <ecNumber evidence="1">3.1.6.1</ecNumber>
    </submittedName>
</protein>
<dbReference type="InterPro" id="IPR017850">
    <property type="entry name" value="Alkaline_phosphatase_core_sf"/>
</dbReference>
<dbReference type="EC" id="3.1.6.1" evidence="1"/>
<evidence type="ECO:0000313" key="1">
    <source>
        <dbReference type="EMBL" id="MBB2927521.1"/>
    </source>
</evidence>
<dbReference type="GO" id="GO:0004065">
    <property type="term" value="F:arylsulfatase activity"/>
    <property type="evidence" value="ECO:0007669"/>
    <property type="project" value="UniProtKB-EC"/>
</dbReference>
<keyword evidence="2" id="KW-1185">Reference proteome</keyword>
<sequence length="90" mass="9795">MPETLTCSPATANNGTANAKYAKYISAVHPASEGYTDYGQGNVDKAWSSLSADERKAQARYMGIYAGTVEDLDYNIGLLIQHLKDIGEYE</sequence>